<dbReference type="Gene3D" id="3.60.15.10">
    <property type="entry name" value="Ribonuclease Z/Hydroxyacylglutathione hydrolase-like"/>
    <property type="match status" value="1"/>
</dbReference>
<dbReference type="GO" id="GO:0016740">
    <property type="term" value="F:transferase activity"/>
    <property type="evidence" value="ECO:0007669"/>
    <property type="project" value="TreeGrafter"/>
</dbReference>
<dbReference type="InterPro" id="IPR036866">
    <property type="entry name" value="RibonucZ/Hydroxyglut_hydro"/>
</dbReference>
<dbReference type="PANTHER" id="PTHR13754:SF13">
    <property type="entry name" value="METALLO-BETA-LACTAMASE SUPERFAMILY PROTEIN (AFU_ORTHOLOGUE AFUA_3G07630)"/>
    <property type="match status" value="1"/>
</dbReference>
<dbReference type="CDD" id="cd07713">
    <property type="entry name" value="DHPS-like_MBL-fold"/>
    <property type="match status" value="1"/>
</dbReference>
<reference evidence="2 3" key="1">
    <citation type="submission" date="2016-08" db="EMBL/GenBank/DDBJ databases">
        <title>Genome of Bacillus solimangrovi GH2-4.</title>
        <authorList>
            <person name="Lim S."/>
            <person name="Kim B.-C."/>
        </authorList>
    </citation>
    <scope>NUCLEOTIDE SEQUENCE [LARGE SCALE GENOMIC DNA]</scope>
    <source>
        <strain evidence="2 3">GH2-4</strain>
    </source>
</reference>
<dbReference type="SUPFAM" id="SSF56281">
    <property type="entry name" value="Metallo-hydrolase/oxidoreductase"/>
    <property type="match status" value="1"/>
</dbReference>
<dbReference type="PANTHER" id="PTHR13754">
    <property type="entry name" value="METALLO-BETA-LACTAMASE SUPERFAMILY PROTEIN"/>
    <property type="match status" value="1"/>
</dbReference>
<dbReference type="AlphaFoldDB" id="A0A1E5LD56"/>
<dbReference type="OrthoDB" id="9803916at2"/>
<proteinExistence type="predicted"/>
<sequence>MAVKTTVLSENTVFGKLGAIAEHGWSIFLETEHGNYLFDTGQGKVLLNNARIFKKDLASIKGIILSHHHIDHTGGLLEAVKAVDSKLIDVYAHPEIFKDGYLIRSDYQHIGVPFSRSVLESNGANFKFNKEFTQIAPDIYLSGEVPRLTDFEFGDTDIVLKSHEGYIRDEVMDDQSIIIKTPKGLFVILGCSHAGIINILNYAIKMTGENRIHTVIGGTHLWPVSEVQKEKSIQALKEFRIERLGVSHCTGLKVSTRLAQEFGGRFFHCNVGTVVSV</sequence>
<dbReference type="InterPro" id="IPR001279">
    <property type="entry name" value="Metallo-B-lactamas"/>
</dbReference>
<dbReference type="EMBL" id="MJEH01000037">
    <property type="protein sequence ID" value="OEH92027.1"/>
    <property type="molecule type" value="Genomic_DNA"/>
</dbReference>
<dbReference type="STRING" id="1305675.BFG57_17055"/>
<dbReference type="InterPro" id="IPR052926">
    <property type="entry name" value="Metallo-beta-lactamase_dom"/>
</dbReference>
<accession>A0A1E5LD56</accession>
<dbReference type="Proteomes" id="UP000095209">
    <property type="component" value="Unassembled WGS sequence"/>
</dbReference>
<dbReference type="RefSeq" id="WP_069717935.1">
    <property type="nucleotide sequence ID" value="NZ_MJEH01000037.1"/>
</dbReference>
<feature type="domain" description="Metallo-beta-lactamase" evidence="1">
    <location>
        <begin position="23"/>
        <end position="110"/>
    </location>
</feature>
<gene>
    <name evidence="2" type="ORF">BFG57_17055</name>
</gene>
<comment type="caution">
    <text evidence="2">The sequence shown here is derived from an EMBL/GenBank/DDBJ whole genome shotgun (WGS) entry which is preliminary data.</text>
</comment>
<evidence type="ECO:0000259" key="1">
    <source>
        <dbReference type="Pfam" id="PF00753"/>
    </source>
</evidence>
<protein>
    <recommendedName>
        <fullName evidence="1">Metallo-beta-lactamase domain-containing protein</fullName>
    </recommendedName>
</protein>
<evidence type="ECO:0000313" key="3">
    <source>
        <dbReference type="Proteomes" id="UP000095209"/>
    </source>
</evidence>
<keyword evidence="3" id="KW-1185">Reference proteome</keyword>
<dbReference type="InterPro" id="IPR041712">
    <property type="entry name" value="DHPS-like_MBL-fold"/>
</dbReference>
<evidence type="ECO:0000313" key="2">
    <source>
        <dbReference type="EMBL" id="OEH92027.1"/>
    </source>
</evidence>
<name>A0A1E5LD56_9BACI</name>
<organism evidence="2 3">
    <name type="scientific">Bacillus solimangrovi</name>
    <dbReference type="NCBI Taxonomy" id="1305675"/>
    <lineage>
        <taxon>Bacteria</taxon>
        <taxon>Bacillati</taxon>
        <taxon>Bacillota</taxon>
        <taxon>Bacilli</taxon>
        <taxon>Bacillales</taxon>
        <taxon>Bacillaceae</taxon>
        <taxon>Bacillus</taxon>
    </lineage>
</organism>
<dbReference type="Pfam" id="PF00753">
    <property type="entry name" value="Lactamase_B"/>
    <property type="match status" value="1"/>
</dbReference>